<reference evidence="3 4" key="1">
    <citation type="submission" date="2018-01" db="EMBL/GenBank/DDBJ databases">
        <title>Whole genome analyses suggest that Burkholderia sensu lato contains two further novel genera in the rhizoxinica-symbiotica group Mycetohabitans gen. nov., and Trinickia gen. nov.: implications for the evolution of diazotrophy and nodulation in the Burkholderiaceae.</title>
        <authorList>
            <person name="Estrada-de los Santos P."/>
            <person name="Palmer M."/>
            <person name="Chavez-Ramirez B."/>
            <person name="Beukes C."/>
            <person name="Steenkamp E.T."/>
            <person name="Hirsch A.M."/>
            <person name="Manyaka P."/>
            <person name="Maluk M."/>
            <person name="Lafos M."/>
            <person name="Crook M."/>
            <person name="Gross E."/>
            <person name="Simon M.F."/>
            <person name="Bueno dos Reis Junior F."/>
            <person name="Poole P.S."/>
            <person name="Venter S.N."/>
            <person name="James E.K."/>
        </authorList>
    </citation>
    <scope>NUCLEOTIDE SEQUENCE [LARGE SCALE GENOMIC DNA]</scope>
    <source>
        <strain evidence="3 4">WSM 3937</strain>
    </source>
</reference>
<dbReference type="CDD" id="cd19105">
    <property type="entry name" value="AKR_unchar"/>
    <property type="match status" value="1"/>
</dbReference>
<gene>
    <name evidence="2" type="primary">pld1_3</name>
    <name evidence="3" type="ORF">C0Z16_33250</name>
    <name evidence="2" type="ORF">LMG27174_06459</name>
</gene>
<dbReference type="InterPro" id="IPR023210">
    <property type="entry name" value="NADP_OxRdtase_dom"/>
</dbReference>
<dbReference type="SUPFAM" id="SSF51430">
    <property type="entry name" value="NAD(P)-linked oxidoreductase"/>
    <property type="match status" value="1"/>
</dbReference>
<sequence>MKKLVLGRTGLEVSPIAIGGAAFAYVHRSKKWDPMSDEGKQVVHATLHRALDLGINYVDTAPAYGNGYSETLVGEVMKTRRSECVLASKVWYELDHAGVIDSFHQILERLQTDHIDIMQIHGRMYTPQEVQHILHGGPLDALLELRASGKIGHIGITTEEPWTVIPFLQHEAIEVYQIAYNFIYQAAARHFLIEAAKVDAGVVSMRTMTSGILQREMSLLAPASASIPDLYEVALKFVLSDSRVHAGIVEMRWPQEVEDNVRLLNDWHPPVDFATLPRLTFEVYKAEDAE</sequence>
<dbReference type="InterPro" id="IPR036812">
    <property type="entry name" value="NAD(P)_OxRdtase_dom_sf"/>
</dbReference>
<accession>A0A2N7VYJ8</accession>
<dbReference type="PANTHER" id="PTHR43312">
    <property type="entry name" value="D-THREO-ALDOSE 1-DEHYDROGENASE"/>
    <property type="match status" value="1"/>
</dbReference>
<organism evidence="2 5">
    <name type="scientific">Paraburkholderia rhynchosiae</name>
    <dbReference type="NCBI Taxonomy" id="487049"/>
    <lineage>
        <taxon>Bacteria</taxon>
        <taxon>Pseudomonadati</taxon>
        <taxon>Pseudomonadota</taxon>
        <taxon>Betaproteobacteria</taxon>
        <taxon>Burkholderiales</taxon>
        <taxon>Burkholderiaceae</taxon>
        <taxon>Paraburkholderia</taxon>
    </lineage>
</organism>
<dbReference type="Pfam" id="PF00248">
    <property type="entry name" value="Aldo_ket_red"/>
    <property type="match status" value="1"/>
</dbReference>
<dbReference type="GO" id="GO:0050235">
    <property type="term" value="F:pyridoxal 4-dehydrogenase activity"/>
    <property type="evidence" value="ECO:0007669"/>
    <property type="project" value="UniProtKB-EC"/>
</dbReference>
<reference evidence="2 5" key="2">
    <citation type="submission" date="2020-04" db="EMBL/GenBank/DDBJ databases">
        <authorList>
            <person name="De Canck E."/>
        </authorList>
    </citation>
    <scope>NUCLEOTIDE SEQUENCE [LARGE SCALE GENOMIC DNA]</scope>
    <source>
        <strain evidence="2 5">LMG 27174</strain>
    </source>
</reference>
<dbReference type="InterPro" id="IPR053135">
    <property type="entry name" value="AKR2_Oxidoreductase"/>
</dbReference>
<protein>
    <submittedName>
        <fullName evidence="2">Pyridoxal 4-dehydrogenase</fullName>
        <ecNumber evidence="2">1.1.1.107</ecNumber>
    </submittedName>
</protein>
<evidence type="ECO:0000313" key="5">
    <source>
        <dbReference type="Proteomes" id="UP000494205"/>
    </source>
</evidence>
<feature type="domain" description="NADP-dependent oxidoreductase" evidence="1">
    <location>
        <begin position="31"/>
        <end position="265"/>
    </location>
</feature>
<keyword evidence="4" id="KW-1185">Reference proteome</keyword>
<dbReference type="Proteomes" id="UP000494205">
    <property type="component" value="Unassembled WGS sequence"/>
</dbReference>
<evidence type="ECO:0000313" key="2">
    <source>
        <dbReference type="EMBL" id="CAB3738372.1"/>
    </source>
</evidence>
<dbReference type="PANTHER" id="PTHR43312:SF1">
    <property type="entry name" value="NADP-DEPENDENT OXIDOREDUCTASE DOMAIN-CONTAINING PROTEIN"/>
    <property type="match status" value="1"/>
</dbReference>
<evidence type="ECO:0000313" key="3">
    <source>
        <dbReference type="EMBL" id="PMS22234.1"/>
    </source>
</evidence>
<evidence type="ECO:0000313" key="4">
    <source>
        <dbReference type="Proteomes" id="UP000235659"/>
    </source>
</evidence>
<evidence type="ECO:0000259" key="1">
    <source>
        <dbReference type="Pfam" id="PF00248"/>
    </source>
</evidence>
<proteinExistence type="predicted"/>
<dbReference type="Proteomes" id="UP000235659">
    <property type="component" value="Unassembled WGS sequence"/>
</dbReference>
<dbReference type="AlphaFoldDB" id="A0A2N7VYJ8"/>
<dbReference type="Gene3D" id="3.20.20.100">
    <property type="entry name" value="NADP-dependent oxidoreductase domain"/>
    <property type="match status" value="1"/>
</dbReference>
<dbReference type="EMBL" id="CADIJZ010000038">
    <property type="protein sequence ID" value="CAB3738372.1"/>
    <property type="molecule type" value="Genomic_DNA"/>
</dbReference>
<name>A0A2N7VYJ8_9BURK</name>
<keyword evidence="2" id="KW-0560">Oxidoreductase</keyword>
<dbReference type="EC" id="1.1.1.107" evidence="2"/>
<dbReference type="EMBL" id="PNXY01000044">
    <property type="protein sequence ID" value="PMS22234.1"/>
    <property type="molecule type" value="Genomic_DNA"/>
</dbReference>